<dbReference type="CDD" id="cd16015">
    <property type="entry name" value="LTA_synthase"/>
    <property type="match status" value="1"/>
</dbReference>
<evidence type="ECO:0000256" key="5">
    <source>
        <dbReference type="ARBA" id="ARBA00022989"/>
    </source>
</evidence>
<dbReference type="EMBL" id="JAEDXU010000001">
    <property type="protein sequence ID" value="MBP1045344.1"/>
    <property type="molecule type" value="Genomic_DNA"/>
</dbReference>
<keyword evidence="4 8" id="KW-0812">Transmembrane</keyword>
<evidence type="ECO:0000313" key="10">
    <source>
        <dbReference type="EMBL" id="MBP1045344.1"/>
    </source>
</evidence>
<dbReference type="Gene3D" id="3.40.720.10">
    <property type="entry name" value="Alkaline Phosphatase, subunit A"/>
    <property type="match status" value="1"/>
</dbReference>
<dbReference type="PANTHER" id="PTHR47371:SF3">
    <property type="entry name" value="PHOSPHOGLYCEROL TRANSFERASE I"/>
    <property type="match status" value="1"/>
</dbReference>
<evidence type="ECO:0000256" key="7">
    <source>
        <dbReference type="SAM" id="MobiDB-lite"/>
    </source>
</evidence>
<protein>
    <submittedName>
        <fullName evidence="10">LTA synthase family protein</fullName>
    </submittedName>
</protein>
<dbReference type="InterPro" id="IPR050448">
    <property type="entry name" value="OpgB/LTA_synthase_biosynth"/>
</dbReference>
<feature type="transmembrane region" description="Helical" evidence="8">
    <location>
        <begin position="172"/>
        <end position="192"/>
    </location>
</feature>
<comment type="subcellular location">
    <subcellularLocation>
        <location evidence="1">Cell membrane</location>
        <topology evidence="1">Multi-pass membrane protein</topology>
    </subcellularLocation>
</comment>
<dbReference type="RefSeq" id="WP_209556112.1">
    <property type="nucleotide sequence ID" value="NZ_JAEDXU010000001.1"/>
</dbReference>
<evidence type="ECO:0000256" key="4">
    <source>
        <dbReference type="ARBA" id="ARBA00022692"/>
    </source>
</evidence>
<dbReference type="Proteomes" id="UP000673375">
    <property type="component" value="Unassembled WGS sequence"/>
</dbReference>
<proteinExistence type="predicted"/>
<feature type="transmembrane region" description="Helical" evidence="8">
    <location>
        <begin position="213"/>
        <end position="231"/>
    </location>
</feature>
<evidence type="ECO:0000256" key="6">
    <source>
        <dbReference type="ARBA" id="ARBA00023136"/>
    </source>
</evidence>
<feature type="transmembrane region" description="Helical" evidence="8">
    <location>
        <begin position="112"/>
        <end position="131"/>
    </location>
</feature>
<dbReference type="InterPro" id="IPR000917">
    <property type="entry name" value="Sulfatase_N"/>
</dbReference>
<reference evidence="10 11" key="1">
    <citation type="submission" date="2020-12" db="EMBL/GenBank/DDBJ databases">
        <title>Vagococcus allomyrinae sp. nov. and Enterococcus lavae sp. nov., isolated from the larvae of Allomyrina dichotoma.</title>
        <authorList>
            <person name="Lee S.D."/>
        </authorList>
    </citation>
    <scope>NUCLEOTIDE SEQUENCE [LARGE SCALE GENOMIC DNA]</scope>
    <source>
        <strain evidence="10 11">BWM-S5</strain>
    </source>
</reference>
<gene>
    <name evidence="10" type="ORF">I6N96_03575</name>
</gene>
<keyword evidence="6 8" id="KW-0472">Membrane</keyword>
<accession>A0ABS4CFC6</accession>
<feature type="transmembrane region" description="Helical" evidence="8">
    <location>
        <begin position="43"/>
        <end position="65"/>
    </location>
</feature>
<feature type="transmembrane region" description="Helical" evidence="8">
    <location>
        <begin position="71"/>
        <end position="91"/>
    </location>
</feature>
<evidence type="ECO:0000256" key="8">
    <source>
        <dbReference type="SAM" id="Phobius"/>
    </source>
</evidence>
<name>A0ABS4CFC6_9ENTE</name>
<evidence type="ECO:0000256" key="3">
    <source>
        <dbReference type="ARBA" id="ARBA00022475"/>
    </source>
</evidence>
<dbReference type="SUPFAM" id="SSF53649">
    <property type="entry name" value="Alkaline phosphatase-like"/>
    <property type="match status" value="1"/>
</dbReference>
<feature type="transmembrane region" description="Helical" evidence="8">
    <location>
        <begin position="6"/>
        <end position="22"/>
    </location>
</feature>
<keyword evidence="5 8" id="KW-1133">Transmembrane helix</keyword>
<keyword evidence="3" id="KW-1003">Cell membrane</keyword>
<evidence type="ECO:0000256" key="1">
    <source>
        <dbReference type="ARBA" id="ARBA00004651"/>
    </source>
</evidence>
<comment type="caution">
    <text evidence="10">The sequence shown here is derived from an EMBL/GenBank/DDBJ whole genome shotgun (WGS) entry which is preliminary data.</text>
</comment>
<evidence type="ECO:0000259" key="9">
    <source>
        <dbReference type="Pfam" id="PF00884"/>
    </source>
</evidence>
<feature type="region of interest" description="Disordered" evidence="7">
    <location>
        <begin position="619"/>
        <end position="680"/>
    </location>
</feature>
<sequence length="680" mass="76326">MHIILTVVLAFLLVFTTILLFRKLLFEEKKTSSWILKTLDNTFIIWSTSLFFYSVVFGKTTAFISSLSRSFYLLLNLFLAVAFLLVIAYVQSDKIKMPVTVKKKENRSISKAAKFLIGFYAAIIFVSLLLYTSSAWLIDTFGPVNIDQLLYSMQNLSGTNTDQVFTFIDKPLIISAVITYLFVRLVQFFSSYSLKFGSGKREAKQKSKAITRFLLPFAVFTTFTASVLLSVNNVGFAQIKLYFEKSSLFEREYIDTKEAELTFPEQKRNLIYIFAESMEASYTSVELGGNQEHNLLQELTDLLDEGAINFSNTDKVGGAQQVPGTDYTAAGIVSQTSGIPLKAPTSNRNNFGDQDSYSDGEAFLPGITSLGELLGAQGYNQSFVMGSNASFGGRRTYLEQHGDYDILDVGKAVELGLIPSGYVQWWGYEDEKLFQYAQDEATRLYEEGEPFNLTMLTADTHFPDGYLADKPTPYDNQYANVVAYSSKQIADFIKWCSTQPFYENTTIIVTGDHLTMDQKFIDEYLQDYDRTIFNLFINSPIDPDSERVKNRQFTSMDLFPTTLASLNVTIAGERLGLGTNLFSNRKTIVENSTLEDIQNQLSQQSDFYNEHILKFDPDNYKSQKEEENSTTSSTTKALEETVDSVTSVDGVEANTPAVEGEPTPEVPAEENVGVVDAVIQ</sequence>
<comment type="pathway">
    <text evidence="2">Cell wall biogenesis; lipoteichoic acid biosynthesis.</text>
</comment>
<dbReference type="PANTHER" id="PTHR47371">
    <property type="entry name" value="LIPOTEICHOIC ACID SYNTHASE"/>
    <property type="match status" value="1"/>
</dbReference>
<evidence type="ECO:0000313" key="11">
    <source>
        <dbReference type="Proteomes" id="UP000673375"/>
    </source>
</evidence>
<keyword evidence="11" id="KW-1185">Reference proteome</keyword>
<organism evidence="10 11">
    <name type="scientific">Enterococcus larvae</name>
    <dbReference type="NCBI Taxonomy" id="2794352"/>
    <lineage>
        <taxon>Bacteria</taxon>
        <taxon>Bacillati</taxon>
        <taxon>Bacillota</taxon>
        <taxon>Bacilli</taxon>
        <taxon>Lactobacillales</taxon>
        <taxon>Enterococcaceae</taxon>
        <taxon>Enterococcus</taxon>
    </lineage>
</organism>
<dbReference type="Pfam" id="PF00884">
    <property type="entry name" value="Sulfatase"/>
    <property type="match status" value="1"/>
</dbReference>
<dbReference type="InterPro" id="IPR017850">
    <property type="entry name" value="Alkaline_phosphatase_core_sf"/>
</dbReference>
<feature type="domain" description="Sulfatase N-terminal" evidence="9">
    <location>
        <begin position="268"/>
        <end position="566"/>
    </location>
</feature>
<evidence type="ECO:0000256" key="2">
    <source>
        <dbReference type="ARBA" id="ARBA00004936"/>
    </source>
</evidence>